<keyword evidence="3" id="KW-1185">Reference proteome</keyword>
<dbReference type="GO" id="GO:0016787">
    <property type="term" value="F:hydrolase activity"/>
    <property type="evidence" value="ECO:0007669"/>
    <property type="project" value="UniProtKB-KW"/>
</dbReference>
<dbReference type="EMBL" id="QMDX01000004">
    <property type="protein sequence ID" value="TSD14423.1"/>
    <property type="molecule type" value="Genomic_DNA"/>
</dbReference>
<dbReference type="InterPro" id="IPR036526">
    <property type="entry name" value="C-N_Hydrolase_sf"/>
</dbReference>
<keyword evidence="2" id="KW-0378">Hydrolase</keyword>
<evidence type="ECO:0000313" key="3">
    <source>
        <dbReference type="Proteomes" id="UP000319894"/>
    </source>
</evidence>
<dbReference type="CDD" id="cd07197">
    <property type="entry name" value="nitrilase"/>
    <property type="match status" value="1"/>
</dbReference>
<dbReference type="Proteomes" id="UP000319894">
    <property type="component" value="Unassembled WGS sequence"/>
</dbReference>
<name>A0A554NAM0_9EURY</name>
<protein>
    <submittedName>
        <fullName evidence="2">Carbon-nitrogen hydrolase family protein</fullName>
    </submittedName>
</protein>
<sequence>MTSADPTGPTVAACQTDVADLDPETNLATLRERVAALPDAVAVALFPEQFLTGFVPDERMADAAVHTDGEAMDGVRDCAAANDLALLVGYVEDGGGDLYNAVAYVRPDGSTTVYRKRHLWGGELEVLTPGRERVTVETPLGETGLVTCYDLNFVADSAAFTEARVDALFIVGAWPAAHSENWRLLVRARALDGARWAVACGRTGRRDLPDARPATYGGRSMVARPNGSVHSALADAERDLVTRCDPAELAYHRKRVGIYRD</sequence>
<feature type="domain" description="CN hydrolase" evidence="1">
    <location>
        <begin position="9"/>
        <end position="251"/>
    </location>
</feature>
<proteinExistence type="predicted"/>
<dbReference type="Gene3D" id="3.60.110.10">
    <property type="entry name" value="Carbon-nitrogen hydrolase"/>
    <property type="match status" value="1"/>
</dbReference>
<dbReference type="PANTHER" id="PTHR23088:SF27">
    <property type="entry name" value="DEAMINATED GLUTATHIONE AMIDASE"/>
    <property type="match status" value="1"/>
</dbReference>
<evidence type="ECO:0000259" key="1">
    <source>
        <dbReference type="PROSITE" id="PS50263"/>
    </source>
</evidence>
<evidence type="ECO:0000313" key="2">
    <source>
        <dbReference type="EMBL" id="TSD14423.1"/>
    </source>
</evidence>
<dbReference type="InterPro" id="IPR003010">
    <property type="entry name" value="C-N_Hydrolase"/>
</dbReference>
<dbReference type="OrthoDB" id="39312at2157"/>
<accession>A0A554NAM0</accession>
<gene>
    <name evidence="2" type="ORF">DP107_09310</name>
</gene>
<dbReference type="RefSeq" id="WP_144261876.1">
    <property type="nucleotide sequence ID" value="NZ_QMDX01000004.1"/>
</dbReference>
<dbReference type="SUPFAM" id="SSF56317">
    <property type="entry name" value="Carbon-nitrogen hydrolase"/>
    <property type="match status" value="1"/>
</dbReference>
<dbReference type="Pfam" id="PF00795">
    <property type="entry name" value="CN_hydrolase"/>
    <property type="match status" value="1"/>
</dbReference>
<comment type="caution">
    <text evidence="2">The sequence shown here is derived from an EMBL/GenBank/DDBJ whole genome shotgun (WGS) entry which is preliminary data.</text>
</comment>
<dbReference type="InParanoid" id="A0A554NAM0"/>
<dbReference type="PANTHER" id="PTHR23088">
    <property type="entry name" value="NITRILASE-RELATED"/>
    <property type="match status" value="1"/>
</dbReference>
<dbReference type="PROSITE" id="PS50263">
    <property type="entry name" value="CN_HYDROLASE"/>
    <property type="match status" value="1"/>
</dbReference>
<dbReference type="AlphaFoldDB" id="A0A554NAM0"/>
<reference evidence="2 3" key="1">
    <citation type="submission" date="2018-06" db="EMBL/GenBank/DDBJ databases">
        <title>Natronomonas sp. F16-60 a new haloarchaeon isolated from a solar saltern of Isla Cristina, Huelva, Spain.</title>
        <authorList>
            <person name="Duran-Viseras A."/>
            <person name="Sanchez-Porro C."/>
            <person name="Ventosa A."/>
        </authorList>
    </citation>
    <scope>NUCLEOTIDE SEQUENCE [LARGE SCALE GENOMIC DNA]</scope>
    <source>
        <strain evidence="2 3">F16-60</strain>
    </source>
</reference>
<organism evidence="2 3">
    <name type="scientific">Haloglomus irregulare</name>
    <dbReference type="NCBI Taxonomy" id="2234134"/>
    <lineage>
        <taxon>Archaea</taxon>
        <taxon>Methanobacteriati</taxon>
        <taxon>Methanobacteriota</taxon>
        <taxon>Stenosarchaea group</taxon>
        <taxon>Halobacteria</taxon>
        <taxon>Halobacteriales</taxon>
        <taxon>Natronomonadaceae</taxon>
        <taxon>Haloglomus</taxon>
    </lineage>
</organism>